<evidence type="ECO:0000313" key="3">
    <source>
        <dbReference type="EMBL" id="MDV6230059.1"/>
    </source>
</evidence>
<dbReference type="PRINTS" id="PR00081">
    <property type="entry name" value="GDHRDH"/>
</dbReference>
<dbReference type="GO" id="GO:0016491">
    <property type="term" value="F:oxidoreductase activity"/>
    <property type="evidence" value="ECO:0007669"/>
    <property type="project" value="UniProtKB-KW"/>
</dbReference>
<evidence type="ECO:0000256" key="2">
    <source>
        <dbReference type="ARBA" id="ARBA00023002"/>
    </source>
</evidence>
<accession>A0ABU4AV03</accession>
<keyword evidence="4" id="KW-1185">Reference proteome</keyword>
<gene>
    <name evidence="3" type="ORF">R3P95_05815</name>
</gene>
<dbReference type="PANTHER" id="PTHR42760">
    <property type="entry name" value="SHORT-CHAIN DEHYDROGENASES/REDUCTASES FAMILY MEMBER"/>
    <property type="match status" value="1"/>
</dbReference>
<dbReference type="Pfam" id="PF13561">
    <property type="entry name" value="adh_short_C2"/>
    <property type="match status" value="1"/>
</dbReference>
<organism evidence="3 4">
    <name type="scientific">Rhodococcus cercidiphylli</name>
    <dbReference type="NCBI Taxonomy" id="489916"/>
    <lineage>
        <taxon>Bacteria</taxon>
        <taxon>Bacillati</taxon>
        <taxon>Actinomycetota</taxon>
        <taxon>Actinomycetes</taxon>
        <taxon>Mycobacteriales</taxon>
        <taxon>Nocardiaceae</taxon>
        <taxon>Rhodococcus</taxon>
    </lineage>
</organism>
<dbReference type="PRINTS" id="PR00080">
    <property type="entry name" value="SDRFAMILY"/>
</dbReference>
<evidence type="ECO:0000256" key="1">
    <source>
        <dbReference type="ARBA" id="ARBA00006484"/>
    </source>
</evidence>
<dbReference type="RefSeq" id="WP_317547615.1">
    <property type="nucleotide sequence ID" value="NZ_JAWLKE010000002.1"/>
</dbReference>
<sequence length="274" mass="28010">MNALSRVASIATPQDSTISLRGLTVLVTGASGGIGGASAELFAAQGATVYLTDVDDAAGQARAHALGPDAHYLHLDVTSEEDWAAAVSAIAAHGQVLQVLVNSAGAAIKAPLHHTSLDDFRKMLDLNLVGTFLGIKAAARAMVGGGSIVNLASLRGVVATAELGAYGAAKFGVRALTKVAALELADRGIRVNAVCPGSIDTEITSMPDFAADDISAYVRSIPMQRRGSAGEVAKTIRFLATDESAYITGTDLIIDGGQAAGVRTPKISRESVTK</sequence>
<evidence type="ECO:0000313" key="4">
    <source>
        <dbReference type="Proteomes" id="UP001185899"/>
    </source>
</evidence>
<name>A0ABU4AV03_9NOCA</name>
<dbReference type="EMBL" id="JAWLKE010000002">
    <property type="protein sequence ID" value="MDV6230059.1"/>
    <property type="molecule type" value="Genomic_DNA"/>
</dbReference>
<dbReference type="PROSITE" id="PS00061">
    <property type="entry name" value="ADH_SHORT"/>
    <property type="match status" value="1"/>
</dbReference>
<comment type="similarity">
    <text evidence="1">Belongs to the short-chain dehydrogenases/reductases (SDR) family.</text>
</comment>
<dbReference type="SUPFAM" id="SSF51735">
    <property type="entry name" value="NAD(P)-binding Rossmann-fold domains"/>
    <property type="match status" value="1"/>
</dbReference>
<dbReference type="PANTHER" id="PTHR42760:SF133">
    <property type="entry name" value="3-OXOACYL-[ACYL-CARRIER-PROTEIN] REDUCTASE"/>
    <property type="match status" value="1"/>
</dbReference>
<keyword evidence="2 3" id="KW-0560">Oxidoreductase</keyword>
<proteinExistence type="inferred from homology"/>
<reference evidence="3 4" key="1">
    <citation type="submission" date="2023-10" db="EMBL/GenBank/DDBJ databases">
        <title>Development of a sustainable strategy for remediation of hydrocarbon-contaminated territories based on the waste exchange concept.</title>
        <authorList>
            <person name="Krivoruchko A."/>
        </authorList>
    </citation>
    <scope>NUCLEOTIDE SEQUENCE [LARGE SCALE GENOMIC DNA]</scope>
    <source>
        <strain evidence="3 4">IEGM 1322</strain>
    </source>
</reference>
<protein>
    <submittedName>
        <fullName evidence="3">SDR family oxidoreductase</fullName>
        <ecNumber evidence="3">1.1.-.-</ecNumber>
    </submittedName>
</protein>
<dbReference type="EC" id="1.1.-.-" evidence="3"/>
<dbReference type="InterPro" id="IPR002347">
    <property type="entry name" value="SDR_fam"/>
</dbReference>
<dbReference type="InterPro" id="IPR036291">
    <property type="entry name" value="NAD(P)-bd_dom_sf"/>
</dbReference>
<comment type="caution">
    <text evidence="3">The sequence shown here is derived from an EMBL/GenBank/DDBJ whole genome shotgun (WGS) entry which is preliminary data.</text>
</comment>
<dbReference type="InterPro" id="IPR020904">
    <property type="entry name" value="Sc_DH/Rdtase_CS"/>
</dbReference>
<dbReference type="Proteomes" id="UP001185899">
    <property type="component" value="Unassembled WGS sequence"/>
</dbReference>
<dbReference type="Gene3D" id="3.40.50.720">
    <property type="entry name" value="NAD(P)-binding Rossmann-like Domain"/>
    <property type="match status" value="1"/>
</dbReference>